<evidence type="ECO:0000313" key="3">
    <source>
        <dbReference type="Proteomes" id="UP000028341"/>
    </source>
</evidence>
<dbReference type="EMBL" id="JFCB01000015">
    <property type="protein sequence ID" value="KES05797.1"/>
    <property type="molecule type" value="Genomic_DNA"/>
</dbReference>
<dbReference type="PROSITE" id="PS51257">
    <property type="entry name" value="PROKAR_LIPOPROTEIN"/>
    <property type="match status" value="1"/>
</dbReference>
<keyword evidence="3" id="KW-1185">Reference proteome</keyword>
<dbReference type="eggNOG" id="ENOG5030CBV">
    <property type="taxonomic scope" value="Bacteria"/>
</dbReference>
<comment type="caution">
    <text evidence="2">The sequence shown here is derived from an EMBL/GenBank/DDBJ whole genome shotgun (WGS) entry which is preliminary data.</text>
</comment>
<dbReference type="AlphaFoldDB" id="A0A081XQH4"/>
<accession>A0A081XQH4</accession>
<reference evidence="2 3" key="1">
    <citation type="submission" date="2014-02" db="EMBL/GenBank/DDBJ databases">
        <title>The genome announcement of Streptomyces toyocaensis NRRL15009.</title>
        <authorList>
            <person name="Hong H.-J."/>
            <person name="Kwun M.J."/>
        </authorList>
    </citation>
    <scope>NUCLEOTIDE SEQUENCE [LARGE SCALE GENOMIC DNA]</scope>
    <source>
        <strain evidence="2 3">NRRL 15009</strain>
    </source>
</reference>
<feature type="signal peptide" evidence="1">
    <location>
        <begin position="1"/>
        <end position="21"/>
    </location>
</feature>
<sequence length="172" mass="17623">MRPAAGTARPMSLLLSAVVAAGTLTGCALQELARDCEGTDDRVKEMAGLGILGSRPAGATVPRGFEEVGAGCWADSGDVSVYASRTYAFPGTPAEVTAHYRTAAARDGWRPEPEAASGDLCFVKEGTVLRIVFLTAESLAEDGHGNRPDLTTGAGYSVEADTVVNSGAEAGC</sequence>
<evidence type="ECO:0000256" key="1">
    <source>
        <dbReference type="SAM" id="SignalP"/>
    </source>
</evidence>
<dbReference type="OrthoDB" id="4310322at2"/>
<evidence type="ECO:0008006" key="4">
    <source>
        <dbReference type="Google" id="ProtNLM"/>
    </source>
</evidence>
<evidence type="ECO:0000313" key="2">
    <source>
        <dbReference type="EMBL" id="KES05797.1"/>
    </source>
</evidence>
<name>A0A081XQH4_STRTO</name>
<dbReference type="STRING" id="55952.BU52_18515"/>
<feature type="chain" id="PRO_5038902296" description="Lipoprotein" evidence="1">
    <location>
        <begin position="22"/>
        <end position="172"/>
    </location>
</feature>
<protein>
    <recommendedName>
        <fullName evidence="4">Lipoprotein</fullName>
    </recommendedName>
</protein>
<keyword evidence="1" id="KW-0732">Signal</keyword>
<gene>
    <name evidence="2" type="ORF">BU52_18515</name>
</gene>
<dbReference type="Proteomes" id="UP000028341">
    <property type="component" value="Unassembled WGS sequence"/>
</dbReference>
<proteinExistence type="predicted"/>
<organism evidence="2 3">
    <name type="scientific">Streptomyces toyocaensis</name>
    <dbReference type="NCBI Taxonomy" id="55952"/>
    <lineage>
        <taxon>Bacteria</taxon>
        <taxon>Bacillati</taxon>
        <taxon>Actinomycetota</taxon>
        <taxon>Actinomycetes</taxon>
        <taxon>Kitasatosporales</taxon>
        <taxon>Streptomycetaceae</taxon>
        <taxon>Streptomyces</taxon>
    </lineage>
</organism>